<evidence type="ECO:0000256" key="1">
    <source>
        <dbReference type="ARBA" id="ARBA00004141"/>
    </source>
</evidence>
<evidence type="ECO:0000256" key="2">
    <source>
        <dbReference type="ARBA" id="ARBA00022679"/>
    </source>
</evidence>
<keyword evidence="4 7" id="KW-1133">Transmembrane helix</keyword>
<dbReference type="PANTHER" id="PTHR22883">
    <property type="entry name" value="ZINC FINGER DHHC DOMAIN CONTAINING PROTEIN"/>
    <property type="match status" value="1"/>
</dbReference>
<dbReference type="EMBL" id="JARBJD010000110">
    <property type="protein sequence ID" value="KAK2951993.1"/>
    <property type="molecule type" value="Genomic_DNA"/>
</dbReference>
<dbReference type="Pfam" id="PF01529">
    <property type="entry name" value="DHHC"/>
    <property type="match status" value="1"/>
</dbReference>
<keyword evidence="3 7" id="KW-0812">Transmembrane</keyword>
<gene>
    <name evidence="9" type="ORF">BLNAU_13093</name>
</gene>
<keyword evidence="10" id="KW-1185">Reference proteome</keyword>
<dbReference type="PROSITE" id="PS50216">
    <property type="entry name" value="DHHC"/>
    <property type="match status" value="1"/>
</dbReference>
<evidence type="ECO:0000259" key="8">
    <source>
        <dbReference type="Pfam" id="PF01529"/>
    </source>
</evidence>
<keyword evidence="6 7" id="KW-0012">Acyltransferase</keyword>
<evidence type="ECO:0000256" key="6">
    <source>
        <dbReference type="ARBA" id="ARBA00023315"/>
    </source>
</evidence>
<comment type="domain">
    <text evidence="7">The DHHC domain is required for palmitoyltransferase activity.</text>
</comment>
<sequence>MIQNHIQQAPDPLSHSEEFIRSHFASDKETLLPSSHLSPQHEIIERPVINGKNFSCCWGRIMWGPNLCAGWAMFIIIALFGLGSSAILFPHLSMSGRFWSFISFFGLTAYFLWKTETSDPGIFPKASQLPEGHPLLQPPADSVNPPNNNPPQPMMRKTVGLRFCQVCGIYRPKGCKHCYECDNCVMEFDHHCPFVNNCIGMRNQGYFSFFLLWCGVSLIGYCVIAVFVFVKKAKTDKEWFTHSISFPLIIFMMMMDFLVSLPVLWFAGYQIFLVLTDQTTVQRIYNDIRGSRRWYQSFYDRIIRIPPPFMNRLIYTHNSCWFRRTNKLFTKYLENSSPIC</sequence>
<dbReference type="PANTHER" id="PTHR22883:SF127">
    <property type="entry name" value="ZDHHC-TYPE PALMITOYLTRANSFERASE 3-RELATED"/>
    <property type="match status" value="1"/>
</dbReference>
<dbReference type="EC" id="2.3.1.225" evidence="7"/>
<name>A0ABQ9XKY1_9EUKA</name>
<organism evidence="9 10">
    <name type="scientific">Blattamonas nauphoetae</name>
    <dbReference type="NCBI Taxonomy" id="2049346"/>
    <lineage>
        <taxon>Eukaryota</taxon>
        <taxon>Metamonada</taxon>
        <taxon>Preaxostyla</taxon>
        <taxon>Oxymonadida</taxon>
        <taxon>Blattamonas</taxon>
    </lineage>
</organism>
<feature type="domain" description="Palmitoyltransferase DHHC" evidence="8">
    <location>
        <begin position="160"/>
        <end position="284"/>
    </location>
</feature>
<feature type="transmembrane region" description="Helical" evidence="7">
    <location>
        <begin position="68"/>
        <end position="90"/>
    </location>
</feature>
<comment type="subcellular location">
    <subcellularLocation>
        <location evidence="1">Membrane</location>
        <topology evidence="1">Multi-pass membrane protein</topology>
    </subcellularLocation>
</comment>
<comment type="catalytic activity">
    <reaction evidence="7">
        <text>L-cysteinyl-[protein] + hexadecanoyl-CoA = S-hexadecanoyl-L-cysteinyl-[protein] + CoA</text>
        <dbReference type="Rhea" id="RHEA:36683"/>
        <dbReference type="Rhea" id="RHEA-COMP:10131"/>
        <dbReference type="Rhea" id="RHEA-COMP:11032"/>
        <dbReference type="ChEBI" id="CHEBI:29950"/>
        <dbReference type="ChEBI" id="CHEBI:57287"/>
        <dbReference type="ChEBI" id="CHEBI:57379"/>
        <dbReference type="ChEBI" id="CHEBI:74151"/>
        <dbReference type="EC" id="2.3.1.225"/>
    </reaction>
</comment>
<dbReference type="InterPro" id="IPR001594">
    <property type="entry name" value="Palmitoyltrfase_DHHC"/>
</dbReference>
<evidence type="ECO:0000256" key="4">
    <source>
        <dbReference type="ARBA" id="ARBA00022989"/>
    </source>
</evidence>
<evidence type="ECO:0000256" key="7">
    <source>
        <dbReference type="RuleBase" id="RU079119"/>
    </source>
</evidence>
<feature type="transmembrane region" description="Helical" evidence="7">
    <location>
        <begin position="250"/>
        <end position="275"/>
    </location>
</feature>
<keyword evidence="2 7" id="KW-0808">Transferase</keyword>
<dbReference type="GO" id="GO:0019706">
    <property type="term" value="F:protein-cysteine S-palmitoyltransferase activity"/>
    <property type="evidence" value="ECO:0007669"/>
    <property type="project" value="UniProtKB-EC"/>
</dbReference>
<comment type="caution">
    <text evidence="9">The sequence shown here is derived from an EMBL/GenBank/DDBJ whole genome shotgun (WGS) entry which is preliminary data.</text>
</comment>
<evidence type="ECO:0000313" key="10">
    <source>
        <dbReference type="Proteomes" id="UP001281761"/>
    </source>
</evidence>
<evidence type="ECO:0000256" key="3">
    <source>
        <dbReference type="ARBA" id="ARBA00022692"/>
    </source>
</evidence>
<dbReference type="Proteomes" id="UP001281761">
    <property type="component" value="Unassembled WGS sequence"/>
</dbReference>
<comment type="similarity">
    <text evidence="7">Belongs to the DHHC palmitoyltransferase family.</text>
</comment>
<protein>
    <recommendedName>
        <fullName evidence="7">Palmitoyltransferase</fullName>
        <ecNumber evidence="7">2.3.1.225</ecNumber>
    </recommendedName>
</protein>
<accession>A0ABQ9XKY1</accession>
<feature type="transmembrane region" description="Helical" evidence="7">
    <location>
        <begin position="96"/>
        <end position="113"/>
    </location>
</feature>
<reference evidence="9 10" key="1">
    <citation type="journal article" date="2022" name="bioRxiv">
        <title>Genomics of Preaxostyla Flagellates Illuminates Evolutionary Transitions and the Path Towards Mitochondrial Loss.</title>
        <authorList>
            <person name="Novak L.V.F."/>
            <person name="Treitli S.C."/>
            <person name="Pyrih J."/>
            <person name="Halakuc P."/>
            <person name="Pipaliya S.V."/>
            <person name="Vacek V."/>
            <person name="Brzon O."/>
            <person name="Soukal P."/>
            <person name="Eme L."/>
            <person name="Dacks J.B."/>
            <person name="Karnkowska A."/>
            <person name="Elias M."/>
            <person name="Hampl V."/>
        </authorList>
    </citation>
    <scope>NUCLEOTIDE SEQUENCE [LARGE SCALE GENOMIC DNA]</scope>
    <source>
        <strain evidence="9">NAU3</strain>
        <tissue evidence="9">Gut</tissue>
    </source>
</reference>
<proteinExistence type="inferred from homology"/>
<evidence type="ECO:0000256" key="5">
    <source>
        <dbReference type="ARBA" id="ARBA00023136"/>
    </source>
</evidence>
<feature type="transmembrane region" description="Helical" evidence="7">
    <location>
        <begin position="209"/>
        <end position="230"/>
    </location>
</feature>
<keyword evidence="5 7" id="KW-0472">Membrane</keyword>
<dbReference type="InterPro" id="IPR039859">
    <property type="entry name" value="PFA4/ZDH16/20/ERF2-like"/>
</dbReference>
<evidence type="ECO:0000313" key="9">
    <source>
        <dbReference type="EMBL" id="KAK2951993.1"/>
    </source>
</evidence>